<dbReference type="InParanoid" id="A0A0H2RJP4"/>
<feature type="region of interest" description="Disordered" evidence="1">
    <location>
        <begin position="1"/>
        <end position="21"/>
    </location>
</feature>
<evidence type="ECO:0000313" key="2">
    <source>
        <dbReference type="EMBL" id="KLO04986.1"/>
    </source>
</evidence>
<gene>
    <name evidence="2" type="ORF">SCHPADRAFT_989164</name>
</gene>
<organism evidence="2 3">
    <name type="scientific">Schizopora paradoxa</name>
    <dbReference type="NCBI Taxonomy" id="27342"/>
    <lineage>
        <taxon>Eukaryota</taxon>
        <taxon>Fungi</taxon>
        <taxon>Dikarya</taxon>
        <taxon>Basidiomycota</taxon>
        <taxon>Agaricomycotina</taxon>
        <taxon>Agaricomycetes</taxon>
        <taxon>Hymenochaetales</taxon>
        <taxon>Schizoporaceae</taxon>
        <taxon>Schizopora</taxon>
    </lineage>
</organism>
<keyword evidence="3" id="KW-1185">Reference proteome</keyword>
<proteinExistence type="predicted"/>
<protein>
    <submittedName>
        <fullName evidence="2">Uncharacterized protein</fullName>
    </submittedName>
</protein>
<reference evidence="2 3" key="1">
    <citation type="submission" date="2015-04" db="EMBL/GenBank/DDBJ databases">
        <title>Complete genome sequence of Schizopora paradoxa KUC8140, a cosmopolitan wood degrader in East Asia.</title>
        <authorList>
            <consortium name="DOE Joint Genome Institute"/>
            <person name="Min B."/>
            <person name="Park H."/>
            <person name="Jang Y."/>
            <person name="Kim J.-J."/>
            <person name="Kim K.H."/>
            <person name="Pangilinan J."/>
            <person name="Lipzen A."/>
            <person name="Riley R."/>
            <person name="Grigoriev I.V."/>
            <person name="Spatafora J.W."/>
            <person name="Choi I.-G."/>
        </authorList>
    </citation>
    <scope>NUCLEOTIDE SEQUENCE [LARGE SCALE GENOMIC DNA]</scope>
    <source>
        <strain evidence="2 3">KUC8140</strain>
    </source>
</reference>
<evidence type="ECO:0000256" key="1">
    <source>
        <dbReference type="SAM" id="MobiDB-lite"/>
    </source>
</evidence>
<dbReference type="Proteomes" id="UP000053477">
    <property type="component" value="Unassembled WGS sequence"/>
</dbReference>
<evidence type="ECO:0000313" key="3">
    <source>
        <dbReference type="Proteomes" id="UP000053477"/>
    </source>
</evidence>
<name>A0A0H2RJP4_9AGAM</name>
<dbReference type="EMBL" id="KQ086388">
    <property type="protein sequence ID" value="KLO04986.1"/>
    <property type="molecule type" value="Genomic_DNA"/>
</dbReference>
<dbReference type="AlphaFoldDB" id="A0A0H2RJP4"/>
<accession>A0A0H2RJP4</accession>
<sequence>MTSTVLSAQPEMSAPPMTPEPNLTIQISFAHPTLHIHIPQTGKFRARLRKYQKRFITDGTEGAEALKGKIREVMGQAVVIESVRLDREKEVKEKKGKLTKEKQGEVKSEVPVKMTMSVVLVSASSEDKVDGTAQGPAFEKVLDLSEDEYEYFINACRK</sequence>